<feature type="compositionally biased region" description="Polar residues" evidence="1">
    <location>
        <begin position="104"/>
        <end position="113"/>
    </location>
</feature>
<gene>
    <name evidence="3" type="ORF">HEB29_004741</name>
    <name evidence="2" type="ORF">Sfulv_50260</name>
</gene>
<dbReference type="EMBL" id="JACCCF010000001">
    <property type="protein sequence ID" value="NYE43730.1"/>
    <property type="molecule type" value="Genomic_DNA"/>
</dbReference>
<dbReference type="Proteomes" id="UP000530403">
    <property type="component" value="Unassembled WGS sequence"/>
</dbReference>
<evidence type="ECO:0000313" key="2">
    <source>
        <dbReference type="EMBL" id="GFN00216.1"/>
    </source>
</evidence>
<dbReference type="EMBL" id="BLWC01000001">
    <property type="protein sequence ID" value="GFN00216.1"/>
    <property type="molecule type" value="Genomic_DNA"/>
</dbReference>
<feature type="region of interest" description="Disordered" evidence="1">
    <location>
        <begin position="91"/>
        <end position="113"/>
    </location>
</feature>
<organism evidence="2 4">
    <name type="scientific">Streptomyces fulvorobeus</name>
    <dbReference type="NCBI Taxonomy" id="284028"/>
    <lineage>
        <taxon>Bacteria</taxon>
        <taxon>Bacillati</taxon>
        <taxon>Actinomycetota</taxon>
        <taxon>Actinomycetes</taxon>
        <taxon>Kitasatosporales</taxon>
        <taxon>Streptomycetaceae</taxon>
        <taxon>Streptomyces</taxon>
    </lineage>
</organism>
<reference evidence="2 4" key="1">
    <citation type="submission" date="2020-05" db="EMBL/GenBank/DDBJ databases">
        <title>Whole genome shotgun sequence of Streptomyces fulvorobeus NBRC 15897.</title>
        <authorList>
            <person name="Komaki H."/>
            <person name="Tamura T."/>
        </authorList>
    </citation>
    <scope>NUCLEOTIDE SEQUENCE [LARGE SCALE GENOMIC DNA]</scope>
    <source>
        <strain evidence="2 4">NBRC 15897</strain>
    </source>
</reference>
<evidence type="ECO:0000313" key="3">
    <source>
        <dbReference type="EMBL" id="NYE43730.1"/>
    </source>
</evidence>
<reference evidence="3 5" key="2">
    <citation type="submission" date="2020-07" db="EMBL/GenBank/DDBJ databases">
        <title>Sequencing the genomes of 1000 actinobacteria strains.</title>
        <authorList>
            <person name="Klenk H.-P."/>
        </authorList>
    </citation>
    <scope>NUCLEOTIDE SEQUENCE [LARGE SCALE GENOMIC DNA]</scope>
    <source>
        <strain evidence="3 5">DSM 41455</strain>
    </source>
</reference>
<evidence type="ECO:0000313" key="5">
    <source>
        <dbReference type="Proteomes" id="UP000530403"/>
    </source>
</evidence>
<name>A0A7J0CCG2_9ACTN</name>
<dbReference type="Proteomes" id="UP000498980">
    <property type="component" value="Unassembled WGS sequence"/>
</dbReference>
<proteinExistence type="predicted"/>
<sequence>MRRRISATDSGIRPPLFSLLREQLHQRGVRTALLGDDGLGIVPLMRYHHSLCAQTGVAPHRSRAGTVAHREGKDAPACARVLVLFGLFGPGRRPHASGYGGSAETVSDTSLTQ</sequence>
<dbReference type="AlphaFoldDB" id="A0A7J0CCG2"/>
<evidence type="ECO:0000256" key="1">
    <source>
        <dbReference type="SAM" id="MobiDB-lite"/>
    </source>
</evidence>
<keyword evidence="4" id="KW-1185">Reference proteome</keyword>
<evidence type="ECO:0000313" key="4">
    <source>
        <dbReference type="Proteomes" id="UP000498980"/>
    </source>
</evidence>
<comment type="caution">
    <text evidence="2">The sequence shown here is derived from an EMBL/GenBank/DDBJ whole genome shotgun (WGS) entry which is preliminary data.</text>
</comment>
<accession>A0A7J0CCG2</accession>
<protein>
    <submittedName>
        <fullName evidence="2">Uncharacterized protein</fullName>
    </submittedName>
</protein>